<dbReference type="STRING" id="656914.SAMN00017405_1969"/>
<protein>
    <submittedName>
        <fullName evidence="1">Uncharacterized protein</fullName>
    </submittedName>
</protein>
<name>A0A1W1UIJ8_DESTI</name>
<organism evidence="1 2">
    <name type="scientific">Desulfonispora thiosulfatigenes DSM 11270</name>
    <dbReference type="NCBI Taxonomy" id="656914"/>
    <lineage>
        <taxon>Bacteria</taxon>
        <taxon>Bacillati</taxon>
        <taxon>Bacillota</taxon>
        <taxon>Clostridia</taxon>
        <taxon>Eubacteriales</taxon>
        <taxon>Peptococcaceae</taxon>
        <taxon>Desulfonispora</taxon>
    </lineage>
</organism>
<dbReference type="RefSeq" id="WP_084052009.1">
    <property type="nucleotide sequence ID" value="NZ_FWWT01000006.1"/>
</dbReference>
<dbReference type="AlphaFoldDB" id="A0A1W1UIJ8"/>
<dbReference type="Proteomes" id="UP000192731">
    <property type="component" value="Unassembled WGS sequence"/>
</dbReference>
<evidence type="ECO:0000313" key="1">
    <source>
        <dbReference type="EMBL" id="SMB80651.1"/>
    </source>
</evidence>
<reference evidence="1 2" key="1">
    <citation type="submission" date="2017-04" db="EMBL/GenBank/DDBJ databases">
        <authorList>
            <person name="Afonso C.L."/>
            <person name="Miller P.J."/>
            <person name="Scott M.A."/>
            <person name="Spackman E."/>
            <person name="Goraichik I."/>
            <person name="Dimitrov K.M."/>
            <person name="Suarez D.L."/>
            <person name="Swayne D.E."/>
        </authorList>
    </citation>
    <scope>NUCLEOTIDE SEQUENCE [LARGE SCALE GENOMIC DNA]</scope>
    <source>
        <strain evidence="1 2">DSM 11270</strain>
    </source>
</reference>
<dbReference type="OrthoDB" id="1734503at2"/>
<keyword evidence="2" id="KW-1185">Reference proteome</keyword>
<gene>
    <name evidence="1" type="ORF">SAMN00017405_1969</name>
</gene>
<sequence length="86" mass="10229">MIMIWNRKEVFVGNSSQRFDEVRYSLSSNKIKYDYKIVDLTSPSYFGSSNRARTGTYGVNMDYTKTYYIYVHKNDYDKVQALLRNL</sequence>
<proteinExistence type="predicted"/>
<accession>A0A1W1UIJ8</accession>
<evidence type="ECO:0000313" key="2">
    <source>
        <dbReference type="Proteomes" id="UP000192731"/>
    </source>
</evidence>
<dbReference type="EMBL" id="FWWT01000006">
    <property type="protein sequence ID" value="SMB80651.1"/>
    <property type="molecule type" value="Genomic_DNA"/>
</dbReference>